<dbReference type="PRINTS" id="PR00604">
    <property type="entry name" value="CYTCHRMECIAB"/>
</dbReference>
<dbReference type="Proteomes" id="UP000581135">
    <property type="component" value="Unassembled WGS sequence"/>
</dbReference>
<feature type="domain" description="Cytochrome c" evidence="8">
    <location>
        <begin position="35"/>
        <end position="136"/>
    </location>
</feature>
<evidence type="ECO:0000256" key="2">
    <source>
        <dbReference type="ARBA" id="ARBA00022617"/>
    </source>
</evidence>
<evidence type="ECO:0000256" key="4">
    <source>
        <dbReference type="ARBA" id="ARBA00022982"/>
    </source>
</evidence>
<evidence type="ECO:0000256" key="3">
    <source>
        <dbReference type="ARBA" id="ARBA00022723"/>
    </source>
</evidence>
<dbReference type="GO" id="GO:0009055">
    <property type="term" value="F:electron transfer activity"/>
    <property type="evidence" value="ECO:0007669"/>
    <property type="project" value="InterPro"/>
</dbReference>
<keyword evidence="1" id="KW-0813">Transport</keyword>
<evidence type="ECO:0000313" key="9">
    <source>
        <dbReference type="EMBL" id="MBB3064544.1"/>
    </source>
</evidence>
<evidence type="ECO:0000256" key="6">
    <source>
        <dbReference type="PROSITE-ProRule" id="PRU00433"/>
    </source>
</evidence>
<keyword evidence="10" id="KW-1185">Reference proteome</keyword>
<keyword evidence="5 6" id="KW-0408">Iron</keyword>
<comment type="caution">
    <text evidence="9">The sequence shown here is derived from an EMBL/GenBank/DDBJ whole genome shotgun (WGS) entry which is preliminary data.</text>
</comment>
<dbReference type="PROSITE" id="PS51007">
    <property type="entry name" value="CYTC"/>
    <property type="match status" value="1"/>
</dbReference>
<keyword evidence="4" id="KW-0249">Electron transport</keyword>
<proteinExistence type="predicted"/>
<dbReference type="AlphaFoldDB" id="A0A839SRY2"/>
<feature type="signal peptide" evidence="7">
    <location>
        <begin position="1"/>
        <end position="24"/>
    </location>
</feature>
<dbReference type="InterPro" id="IPR002327">
    <property type="entry name" value="Cyt_c_1A/1B"/>
</dbReference>
<evidence type="ECO:0000256" key="1">
    <source>
        <dbReference type="ARBA" id="ARBA00022448"/>
    </source>
</evidence>
<dbReference type="SUPFAM" id="SSF46626">
    <property type="entry name" value="Cytochrome c"/>
    <property type="match status" value="2"/>
</dbReference>
<dbReference type="PANTHER" id="PTHR11961">
    <property type="entry name" value="CYTOCHROME C"/>
    <property type="match status" value="1"/>
</dbReference>
<keyword evidence="3 6" id="KW-0479">Metal-binding</keyword>
<evidence type="ECO:0000313" key="10">
    <source>
        <dbReference type="Proteomes" id="UP000581135"/>
    </source>
</evidence>
<dbReference type="GO" id="GO:0020037">
    <property type="term" value="F:heme binding"/>
    <property type="evidence" value="ECO:0007669"/>
    <property type="project" value="InterPro"/>
</dbReference>
<accession>A0A839SRY2</accession>
<gene>
    <name evidence="9" type="ORF">FHR98_000816</name>
</gene>
<dbReference type="RefSeq" id="WP_183415359.1">
    <property type="nucleotide sequence ID" value="NZ_JACHXA010000002.1"/>
</dbReference>
<organism evidence="9 10">
    <name type="scientific">Limibacillus halophilus</name>
    <dbReference type="NCBI Taxonomy" id="1579333"/>
    <lineage>
        <taxon>Bacteria</taxon>
        <taxon>Pseudomonadati</taxon>
        <taxon>Pseudomonadota</taxon>
        <taxon>Alphaproteobacteria</taxon>
        <taxon>Rhodospirillales</taxon>
        <taxon>Rhodovibrionaceae</taxon>
        <taxon>Limibacillus</taxon>
    </lineage>
</organism>
<dbReference type="Gene3D" id="1.10.760.10">
    <property type="entry name" value="Cytochrome c-like domain"/>
    <property type="match status" value="2"/>
</dbReference>
<dbReference type="InterPro" id="IPR036909">
    <property type="entry name" value="Cyt_c-like_dom_sf"/>
</dbReference>
<name>A0A839SRY2_9PROT</name>
<keyword evidence="7" id="KW-0732">Signal</keyword>
<dbReference type="InterPro" id="IPR009056">
    <property type="entry name" value="Cyt_c-like_dom"/>
</dbReference>
<feature type="chain" id="PRO_5032766524" evidence="7">
    <location>
        <begin position="25"/>
        <end position="238"/>
    </location>
</feature>
<evidence type="ECO:0000259" key="8">
    <source>
        <dbReference type="PROSITE" id="PS51007"/>
    </source>
</evidence>
<evidence type="ECO:0000256" key="5">
    <source>
        <dbReference type="ARBA" id="ARBA00023004"/>
    </source>
</evidence>
<dbReference type="GO" id="GO:0046872">
    <property type="term" value="F:metal ion binding"/>
    <property type="evidence" value="ECO:0007669"/>
    <property type="project" value="UniProtKB-KW"/>
</dbReference>
<keyword evidence="2 6" id="KW-0349">Heme</keyword>
<reference evidence="9 10" key="1">
    <citation type="submission" date="2020-08" db="EMBL/GenBank/DDBJ databases">
        <title>Genomic Encyclopedia of Type Strains, Phase III (KMG-III): the genomes of soil and plant-associated and newly described type strains.</title>
        <authorList>
            <person name="Whitman W."/>
        </authorList>
    </citation>
    <scope>NUCLEOTIDE SEQUENCE [LARGE SCALE GENOMIC DNA]</scope>
    <source>
        <strain evidence="9 10">CECT 8803</strain>
    </source>
</reference>
<dbReference type="EMBL" id="JACHXA010000002">
    <property type="protein sequence ID" value="MBB3064544.1"/>
    <property type="molecule type" value="Genomic_DNA"/>
</dbReference>
<protein>
    <submittedName>
        <fullName evidence="9">Cytochrome c</fullName>
    </submittedName>
</protein>
<sequence length="238" mass="25684">MICRLLMTGILLGVLQLIAGASSAQNDLDARLAAADPATGEKVFRACKACHTIDEGGKNRVGPNLWGIIGADVAASKDYANYSKALRDLGGSWTMERLDEFLADPRKFVKGTRMTFTGVSEAAARADLIAYLNASGPTPTSFGSGQFAPNEQDSTTAPTELFGVLVPGAGAEETYYNCTACHSERIVAQQGLSRDNWAELLDWMVEEQGMSELDQQTKAVILDYLSKNYGEDRPNFTN</sequence>
<evidence type="ECO:0000256" key="7">
    <source>
        <dbReference type="SAM" id="SignalP"/>
    </source>
</evidence>